<evidence type="ECO:0000313" key="3">
    <source>
        <dbReference type="Proteomes" id="UP000642284"/>
    </source>
</evidence>
<protein>
    <submittedName>
        <fullName evidence="2">Universal stress protein</fullName>
    </submittedName>
</protein>
<evidence type="ECO:0000313" key="2">
    <source>
        <dbReference type="EMBL" id="MBC9715326.1"/>
    </source>
</evidence>
<dbReference type="SUPFAM" id="SSF52402">
    <property type="entry name" value="Adenine nucleotide alpha hydrolases-like"/>
    <property type="match status" value="2"/>
</dbReference>
<organism evidence="2 3">
    <name type="scientific">Streptomyces polyasparticus</name>
    <dbReference type="NCBI Taxonomy" id="2767826"/>
    <lineage>
        <taxon>Bacteria</taxon>
        <taxon>Bacillati</taxon>
        <taxon>Actinomycetota</taxon>
        <taxon>Actinomycetes</taxon>
        <taxon>Kitasatosporales</taxon>
        <taxon>Streptomycetaceae</taxon>
        <taxon>Streptomyces</taxon>
    </lineage>
</organism>
<comment type="caution">
    <text evidence="2">The sequence shown here is derived from an EMBL/GenBank/DDBJ whole genome shotgun (WGS) entry which is preliminary data.</text>
</comment>
<proteinExistence type="predicted"/>
<name>A0ABR7SIH7_9ACTN</name>
<feature type="domain" description="UspA" evidence="1">
    <location>
        <begin position="1"/>
        <end position="131"/>
    </location>
</feature>
<dbReference type="Gene3D" id="3.40.50.620">
    <property type="entry name" value="HUPs"/>
    <property type="match status" value="2"/>
</dbReference>
<gene>
    <name evidence="2" type="ORF">H9Y04_22515</name>
</gene>
<accession>A0ABR7SIH7</accession>
<dbReference type="Proteomes" id="UP000642284">
    <property type="component" value="Unassembled WGS sequence"/>
</dbReference>
<sequence>MRQPVMVGVDGSPCGRTAARWAAREALLRSVPLRVVYVSPLAADETARLWPGFDVPLPDLAVRELAAEHPELDIAGVRLAGAADAALLSCAAECSLLVLGVRGEGDFELPSLGSTALDVAGRHHGPTVLVPAGAVADSPAETDADTDPEHVTLGLDPHRPSDAATDFAFTAAALREGPLHTVHAWSVPSPAARWMPYAVPSKDREQWEDHEVQRLADVLRPWQDKYERVRVVRSVVLRGRAAALVHASRSSGLVVVGRPHDRLDTAAHTLVQYAGCPVAVVPG</sequence>
<dbReference type="InterPro" id="IPR006016">
    <property type="entry name" value="UspA"/>
</dbReference>
<dbReference type="Pfam" id="PF00582">
    <property type="entry name" value="Usp"/>
    <property type="match status" value="2"/>
</dbReference>
<reference evidence="2 3" key="1">
    <citation type="submission" date="2020-08" db="EMBL/GenBank/DDBJ databases">
        <title>Genemic of Streptomyces polyaspartic.</title>
        <authorList>
            <person name="Liu W."/>
        </authorList>
    </citation>
    <scope>NUCLEOTIDE SEQUENCE [LARGE SCALE GENOMIC DNA]</scope>
    <source>
        <strain evidence="2 3">TRM66268-LWL</strain>
    </source>
</reference>
<dbReference type="RefSeq" id="WP_187815793.1">
    <property type="nucleotide sequence ID" value="NZ_JACTVJ010000011.1"/>
</dbReference>
<dbReference type="InterPro" id="IPR014729">
    <property type="entry name" value="Rossmann-like_a/b/a_fold"/>
</dbReference>
<keyword evidence="3" id="KW-1185">Reference proteome</keyword>
<feature type="domain" description="UspA" evidence="1">
    <location>
        <begin position="150"/>
        <end position="282"/>
    </location>
</feature>
<dbReference type="EMBL" id="JACTVJ010000011">
    <property type="protein sequence ID" value="MBC9715326.1"/>
    <property type="molecule type" value="Genomic_DNA"/>
</dbReference>
<evidence type="ECO:0000259" key="1">
    <source>
        <dbReference type="Pfam" id="PF00582"/>
    </source>
</evidence>